<dbReference type="InterPro" id="IPR018170">
    <property type="entry name" value="Aldo/ket_reductase_CS"/>
</dbReference>
<dbReference type="InterPro" id="IPR044494">
    <property type="entry name" value="AKR3C2/3"/>
</dbReference>
<evidence type="ECO:0000256" key="4">
    <source>
        <dbReference type="PIRSR" id="PIRSR000097-1"/>
    </source>
</evidence>
<dbReference type="GO" id="GO:0016616">
    <property type="term" value="F:oxidoreductase activity, acting on the CH-OH group of donors, NAD or NADP as acceptor"/>
    <property type="evidence" value="ECO:0007669"/>
    <property type="project" value="UniProtKB-ARBA"/>
</dbReference>
<feature type="active site" description="Proton donor" evidence="4">
    <location>
        <position position="49"/>
    </location>
</feature>
<protein>
    <submittedName>
        <fullName evidence="8">Aldo/keto reductase</fullName>
    </submittedName>
</protein>
<evidence type="ECO:0000256" key="6">
    <source>
        <dbReference type="PIRSR" id="PIRSR000097-3"/>
    </source>
</evidence>
<dbReference type="PRINTS" id="PR00069">
    <property type="entry name" value="ALDKETRDTASE"/>
</dbReference>
<evidence type="ECO:0000256" key="1">
    <source>
        <dbReference type="ARBA" id="ARBA00007905"/>
    </source>
</evidence>
<dbReference type="Pfam" id="PF00248">
    <property type="entry name" value="Aldo_ket_red"/>
    <property type="match status" value="1"/>
</dbReference>
<reference evidence="8 9" key="1">
    <citation type="journal article" date="2015" name="Fungal Genet. Biol.">
        <title>Evolution of novel wood decay mechanisms in Agaricales revealed by the genome sequences of Fistulina hepatica and Cylindrobasidium torrendii.</title>
        <authorList>
            <person name="Floudas D."/>
            <person name="Held B.W."/>
            <person name="Riley R."/>
            <person name="Nagy L.G."/>
            <person name="Koehler G."/>
            <person name="Ransdell A.S."/>
            <person name="Younus H."/>
            <person name="Chow J."/>
            <person name="Chiniquy J."/>
            <person name="Lipzen A."/>
            <person name="Tritt A."/>
            <person name="Sun H."/>
            <person name="Haridas S."/>
            <person name="LaButti K."/>
            <person name="Ohm R.A."/>
            <person name="Kues U."/>
            <person name="Blanchette R.A."/>
            <person name="Grigoriev I.V."/>
            <person name="Minto R.E."/>
            <person name="Hibbett D.S."/>
        </authorList>
    </citation>
    <scope>NUCLEOTIDE SEQUENCE [LARGE SCALE GENOMIC DNA]</scope>
    <source>
        <strain evidence="8 9">FP15055 ss-10</strain>
    </source>
</reference>
<dbReference type="Proteomes" id="UP000054007">
    <property type="component" value="Unassembled WGS sequence"/>
</dbReference>
<sequence>MLSCKLNDGNSIPWLGYGTGTALYQKEASNEVKTAIEYGVTHLDTAQVYENEDAIGAGLKASGKPRDSVFITTKFYPVDNGPTPSLRQTLLNSLEAMSTDYVDLFLIHAPYPLNERGELKSTWKEMEDIKKDGLAKSIGVSNYRVQDLKEILDGATVIPAVNQIEYHPYVLDTAEEIYKFCTEKGIRLASYSGLTPVTSAKGGPVDAPLAAAAERLSKETGKQVKPANVLTKWLLQRDFIVITTTSKSSRITEMLSIPDLPELTATEIEAIETEGKKYHKRMWMHHVFGEQR</sequence>
<keyword evidence="2" id="KW-0521">NADP</keyword>
<organism evidence="8 9">
    <name type="scientific">Cylindrobasidium torrendii FP15055 ss-10</name>
    <dbReference type="NCBI Taxonomy" id="1314674"/>
    <lineage>
        <taxon>Eukaryota</taxon>
        <taxon>Fungi</taxon>
        <taxon>Dikarya</taxon>
        <taxon>Basidiomycota</taxon>
        <taxon>Agaricomycotina</taxon>
        <taxon>Agaricomycetes</taxon>
        <taxon>Agaricomycetidae</taxon>
        <taxon>Agaricales</taxon>
        <taxon>Marasmiineae</taxon>
        <taxon>Physalacriaceae</taxon>
        <taxon>Cylindrobasidium</taxon>
    </lineage>
</organism>
<dbReference type="PANTHER" id="PTHR43827">
    <property type="entry name" value="2,5-DIKETO-D-GLUCONIC ACID REDUCTASE"/>
    <property type="match status" value="1"/>
</dbReference>
<dbReference type="OrthoDB" id="416253at2759"/>
<dbReference type="PROSITE" id="PS00062">
    <property type="entry name" value="ALDOKETO_REDUCTASE_2"/>
    <property type="match status" value="1"/>
</dbReference>
<feature type="binding site" evidence="5">
    <location>
        <position position="108"/>
    </location>
    <ligand>
        <name>substrate</name>
    </ligand>
</feature>
<dbReference type="CDD" id="cd19120">
    <property type="entry name" value="AKR_AKR3C2-3"/>
    <property type="match status" value="1"/>
</dbReference>
<evidence type="ECO:0000256" key="3">
    <source>
        <dbReference type="ARBA" id="ARBA00023002"/>
    </source>
</evidence>
<dbReference type="PIRSF" id="PIRSF000097">
    <property type="entry name" value="AKR"/>
    <property type="match status" value="1"/>
</dbReference>
<dbReference type="AlphaFoldDB" id="A0A0D7BMB8"/>
<dbReference type="SUPFAM" id="SSF51430">
    <property type="entry name" value="NAD(P)-linked oxidoreductase"/>
    <property type="match status" value="1"/>
</dbReference>
<dbReference type="FunFam" id="3.20.20.100:FF:000002">
    <property type="entry name" value="2,5-diketo-D-gluconic acid reductase A"/>
    <property type="match status" value="1"/>
</dbReference>
<keyword evidence="3" id="KW-0560">Oxidoreductase</keyword>
<evidence type="ECO:0000259" key="7">
    <source>
        <dbReference type="Pfam" id="PF00248"/>
    </source>
</evidence>
<dbReference type="InterPro" id="IPR023210">
    <property type="entry name" value="NADP_OxRdtase_dom"/>
</dbReference>
<dbReference type="EMBL" id="KN880455">
    <property type="protein sequence ID" value="KIY71350.1"/>
    <property type="molecule type" value="Genomic_DNA"/>
</dbReference>
<name>A0A0D7BMB8_9AGAR</name>
<proteinExistence type="inferred from homology"/>
<feature type="domain" description="NADP-dependent oxidoreductase" evidence="7">
    <location>
        <begin position="21"/>
        <end position="272"/>
    </location>
</feature>
<dbReference type="Gene3D" id="3.20.20.100">
    <property type="entry name" value="NADP-dependent oxidoreductase domain"/>
    <property type="match status" value="1"/>
</dbReference>
<dbReference type="InterPro" id="IPR036812">
    <property type="entry name" value="NAD(P)_OxRdtase_dom_sf"/>
</dbReference>
<feature type="site" description="Lowers pKa of active site Tyr" evidence="6">
    <location>
        <position position="74"/>
    </location>
</feature>
<accession>A0A0D7BMB8</accession>
<keyword evidence="9" id="KW-1185">Reference proteome</keyword>
<gene>
    <name evidence="8" type="ORF">CYLTODRAFT_435270</name>
</gene>
<dbReference type="PANTHER" id="PTHR43827:SF3">
    <property type="entry name" value="NADP-DEPENDENT OXIDOREDUCTASE DOMAIN-CONTAINING PROTEIN"/>
    <property type="match status" value="1"/>
</dbReference>
<comment type="similarity">
    <text evidence="1">Belongs to the aldo/keto reductase family.</text>
</comment>
<dbReference type="GO" id="GO:0016652">
    <property type="term" value="F:oxidoreductase activity, acting on NAD(P)H as acceptor"/>
    <property type="evidence" value="ECO:0007669"/>
    <property type="project" value="InterPro"/>
</dbReference>
<dbReference type="InterPro" id="IPR020471">
    <property type="entry name" value="AKR"/>
</dbReference>
<evidence type="ECO:0000313" key="9">
    <source>
        <dbReference type="Proteomes" id="UP000054007"/>
    </source>
</evidence>
<evidence type="ECO:0000256" key="2">
    <source>
        <dbReference type="ARBA" id="ARBA00022857"/>
    </source>
</evidence>
<evidence type="ECO:0000256" key="5">
    <source>
        <dbReference type="PIRSR" id="PIRSR000097-2"/>
    </source>
</evidence>
<dbReference type="STRING" id="1314674.A0A0D7BMB8"/>
<evidence type="ECO:0000313" key="8">
    <source>
        <dbReference type="EMBL" id="KIY71350.1"/>
    </source>
</evidence>